<evidence type="ECO:0000313" key="2">
    <source>
        <dbReference type="Proteomes" id="UP000245489"/>
    </source>
</evidence>
<accession>A0A316DGJ7</accession>
<dbReference type="EMBL" id="QGGO01000036">
    <property type="protein sequence ID" value="PWK17321.1"/>
    <property type="molecule type" value="Genomic_DNA"/>
</dbReference>
<dbReference type="AlphaFoldDB" id="A0A316DGJ7"/>
<gene>
    <name evidence="1" type="ORF">LV89_04422</name>
</gene>
<proteinExistence type="predicted"/>
<protein>
    <submittedName>
        <fullName evidence="1">Uncharacterized protein</fullName>
    </submittedName>
</protein>
<evidence type="ECO:0000313" key="1">
    <source>
        <dbReference type="EMBL" id="PWK17321.1"/>
    </source>
</evidence>
<reference evidence="1 2" key="1">
    <citation type="submission" date="2018-05" db="EMBL/GenBank/DDBJ databases">
        <title>Genomic Encyclopedia of Archaeal and Bacterial Type Strains, Phase II (KMG-II): from individual species to whole genera.</title>
        <authorList>
            <person name="Goeker M."/>
        </authorList>
    </citation>
    <scope>NUCLEOTIDE SEQUENCE [LARGE SCALE GENOMIC DNA]</scope>
    <source>
        <strain evidence="1 2">DSM 22214</strain>
    </source>
</reference>
<sequence>MKSLNNFAALEITSTEEVKGGTFGLFSLLSLCAPKPVVCQPAPKPTPAPCYTAPAPSCNTGGYTTPTTSCTPKPTTCNTGFSFSLNFSLGGCR</sequence>
<organism evidence="1 2">
    <name type="scientific">Arcicella aurantiaca</name>
    <dbReference type="NCBI Taxonomy" id="591202"/>
    <lineage>
        <taxon>Bacteria</taxon>
        <taxon>Pseudomonadati</taxon>
        <taxon>Bacteroidota</taxon>
        <taxon>Cytophagia</taxon>
        <taxon>Cytophagales</taxon>
        <taxon>Flectobacillaceae</taxon>
        <taxon>Arcicella</taxon>
    </lineage>
</organism>
<keyword evidence="2" id="KW-1185">Reference proteome</keyword>
<dbReference type="Proteomes" id="UP000245489">
    <property type="component" value="Unassembled WGS sequence"/>
</dbReference>
<name>A0A316DGJ7_9BACT</name>
<comment type="caution">
    <text evidence="1">The sequence shown here is derived from an EMBL/GenBank/DDBJ whole genome shotgun (WGS) entry which is preliminary data.</text>
</comment>
<dbReference type="RefSeq" id="WP_109745078.1">
    <property type="nucleotide sequence ID" value="NZ_QGGO01000036.1"/>
</dbReference>